<keyword evidence="5" id="KW-0963">Cytoplasm</keyword>
<dbReference type="UniPathway" id="UPA00588">
    <property type="reaction ID" value="UER00649"/>
</dbReference>
<feature type="binding site" evidence="5">
    <location>
        <position position="92"/>
    </location>
    <ligand>
        <name>AMP</name>
        <dbReference type="ChEBI" id="CHEBI:456215"/>
    </ligand>
</feature>
<comment type="catalytic activity">
    <reaction evidence="5 7">
        <text>AMP + ATP = 2 ADP</text>
        <dbReference type="Rhea" id="RHEA:12973"/>
        <dbReference type="ChEBI" id="CHEBI:30616"/>
        <dbReference type="ChEBI" id="CHEBI:456215"/>
        <dbReference type="ChEBI" id="CHEBI:456216"/>
        <dbReference type="EC" id="2.7.4.3"/>
    </reaction>
</comment>
<dbReference type="CDD" id="cd01428">
    <property type="entry name" value="ADK"/>
    <property type="match status" value="1"/>
</dbReference>
<evidence type="ECO:0000313" key="10">
    <source>
        <dbReference type="Proteomes" id="UP000366872"/>
    </source>
</evidence>
<dbReference type="InterPro" id="IPR007862">
    <property type="entry name" value="Adenylate_kinase_lid-dom"/>
</dbReference>
<keyword evidence="1 5" id="KW-0808">Transferase</keyword>
<feature type="binding site" evidence="5">
    <location>
        <begin position="11"/>
        <end position="16"/>
    </location>
    <ligand>
        <name>ATP</name>
        <dbReference type="ChEBI" id="CHEBI:30616"/>
    </ligand>
</feature>
<dbReference type="InterPro" id="IPR033690">
    <property type="entry name" value="Adenylat_kinase_CS"/>
</dbReference>
<dbReference type="Pfam" id="PF00406">
    <property type="entry name" value="ADK"/>
    <property type="match status" value="1"/>
</dbReference>
<dbReference type="GO" id="GO:0005524">
    <property type="term" value="F:ATP binding"/>
    <property type="evidence" value="ECO:0007669"/>
    <property type="project" value="UniProtKB-UniRule"/>
</dbReference>
<dbReference type="EC" id="2.7.4.3" evidence="5 7"/>
<comment type="domain">
    <text evidence="5">Consists of three domains, a large central CORE domain and two small peripheral domains, NMPbind and LID, which undergo movements during catalysis. The LID domain closes over the site of phosphoryl transfer upon ATP binding. Assembling and dissambling the active center during each catalytic cycle provides an effective means to prevent ATP hydrolysis.</text>
</comment>
<evidence type="ECO:0000256" key="3">
    <source>
        <dbReference type="ARBA" id="ARBA00022741"/>
    </source>
</evidence>
<keyword evidence="5 7" id="KW-0067">ATP-binding</keyword>
<comment type="function">
    <text evidence="5">Catalyzes the reversible transfer of the terminal phosphate group between ATP and AMP. Plays an important role in cellular energy homeostasis and in adenine nucleotide metabolism.</text>
</comment>
<evidence type="ECO:0000256" key="2">
    <source>
        <dbReference type="ARBA" id="ARBA00022727"/>
    </source>
</evidence>
<keyword evidence="4 5" id="KW-0418">Kinase</keyword>
<comment type="caution">
    <text evidence="5">Lacks conserved residue(s) required for the propagation of feature annotation.</text>
</comment>
<feature type="binding site" evidence="5">
    <location>
        <begin position="136"/>
        <end position="137"/>
    </location>
    <ligand>
        <name>ATP</name>
        <dbReference type="ChEBI" id="CHEBI:30616"/>
    </ligand>
</feature>
<feature type="binding site" evidence="5">
    <location>
        <position position="127"/>
    </location>
    <ligand>
        <name>ATP</name>
        <dbReference type="ChEBI" id="CHEBI:30616"/>
    </ligand>
</feature>
<gene>
    <name evidence="5 9" type="primary">adk</name>
    <name evidence="9" type="ORF">PDESU_04368</name>
</gene>
<dbReference type="HAMAP" id="MF_00235">
    <property type="entry name" value="Adenylate_kinase_Adk"/>
    <property type="match status" value="1"/>
</dbReference>
<dbReference type="AlphaFoldDB" id="A0A6C2U7C6"/>
<reference evidence="9 10" key="1">
    <citation type="submission" date="2019-04" db="EMBL/GenBank/DDBJ databases">
        <authorList>
            <person name="Van Vliet M D."/>
        </authorList>
    </citation>
    <scope>NUCLEOTIDE SEQUENCE [LARGE SCALE GENOMIC DNA]</scope>
    <source>
        <strain evidence="9 10">F1</strain>
    </source>
</reference>
<dbReference type="NCBIfam" id="TIGR01351">
    <property type="entry name" value="adk"/>
    <property type="match status" value="1"/>
</dbReference>
<dbReference type="Pfam" id="PF05191">
    <property type="entry name" value="ADK_lid"/>
    <property type="match status" value="1"/>
</dbReference>
<dbReference type="GO" id="GO:0004017">
    <property type="term" value="F:AMP kinase activity"/>
    <property type="evidence" value="ECO:0007669"/>
    <property type="project" value="UniProtKB-UniRule"/>
</dbReference>
<keyword evidence="10" id="KW-1185">Reference proteome</keyword>
<evidence type="ECO:0000256" key="7">
    <source>
        <dbReference type="RuleBase" id="RU003331"/>
    </source>
</evidence>
<keyword evidence="2 5" id="KW-0545">Nucleotide biosynthesis</keyword>
<dbReference type="Proteomes" id="UP000366872">
    <property type="component" value="Unassembled WGS sequence"/>
</dbReference>
<keyword evidence="3 5" id="KW-0547">Nucleotide-binding</keyword>
<dbReference type="RefSeq" id="WP_136081356.1">
    <property type="nucleotide sequence ID" value="NZ_CAAHFG010000003.1"/>
</dbReference>
<evidence type="ECO:0000256" key="6">
    <source>
        <dbReference type="RuleBase" id="RU003330"/>
    </source>
</evidence>
<sequence>MNAVVLLGPPGAGKGTVAEVLVDKGYRHVSTGDLLREQIRLETPLGLEAKQLMDQGKFVPDDVVVGMIRDLLSSRAAESNYLFDGFPRTLVQAEKLDELLGSLNGTLEEVVLLECPDDVIVERLSGRRTCSKCGSVYHVKFNPASNEDLCDIEGCELTQRPDDNAETIRKRLVVYAEQTAPLITYYEAKGLVHPIDATQRIDQVRAAVLEKLG</sequence>
<evidence type="ECO:0000259" key="8">
    <source>
        <dbReference type="Pfam" id="PF05191"/>
    </source>
</evidence>
<organism evidence="9 10">
    <name type="scientific">Pontiella desulfatans</name>
    <dbReference type="NCBI Taxonomy" id="2750659"/>
    <lineage>
        <taxon>Bacteria</taxon>
        <taxon>Pseudomonadati</taxon>
        <taxon>Kiritimatiellota</taxon>
        <taxon>Kiritimatiellia</taxon>
        <taxon>Kiritimatiellales</taxon>
        <taxon>Pontiellaceae</taxon>
        <taxon>Pontiella</taxon>
    </lineage>
</organism>
<feature type="binding site" evidence="5">
    <location>
        <position position="36"/>
    </location>
    <ligand>
        <name>AMP</name>
        <dbReference type="ChEBI" id="CHEBI:456215"/>
    </ligand>
</feature>
<dbReference type="NCBIfam" id="NF001380">
    <property type="entry name" value="PRK00279.1-2"/>
    <property type="match status" value="1"/>
</dbReference>
<feature type="binding site" evidence="5">
    <location>
        <begin position="85"/>
        <end position="88"/>
    </location>
    <ligand>
        <name>AMP</name>
        <dbReference type="ChEBI" id="CHEBI:456215"/>
    </ligand>
</feature>
<name>A0A6C2U7C6_PONDE</name>
<dbReference type="PANTHER" id="PTHR23359">
    <property type="entry name" value="NUCLEOTIDE KINASE"/>
    <property type="match status" value="1"/>
</dbReference>
<accession>A0A6C2U7C6</accession>
<evidence type="ECO:0000313" key="9">
    <source>
        <dbReference type="EMBL" id="VGO15783.1"/>
    </source>
</evidence>
<dbReference type="InterPro" id="IPR006259">
    <property type="entry name" value="Adenyl_kin_sub"/>
</dbReference>
<dbReference type="SUPFAM" id="SSF52540">
    <property type="entry name" value="P-loop containing nucleoside triphosphate hydrolases"/>
    <property type="match status" value="1"/>
</dbReference>
<feature type="domain" description="Adenylate kinase active site lid" evidence="8">
    <location>
        <begin position="127"/>
        <end position="162"/>
    </location>
</feature>
<dbReference type="NCBIfam" id="NF001381">
    <property type="entry name" value="PRK00279.1-3"/>
    <property type="match status" value="1"/>
</dbReference>
<feature type="region of interest" description="NMP" evidence="5">
    <location>
        <begin position="30"/>
        <end position="59"/>
    </location>
</feature>
<feature type="binding site" evidence="5">
    <location>
        <position position="31"/>
    </location>
    <ligand>
        <name>AMP</name>
        <dbReference type="ChEBI" id="CHEBI:456215"/>
    </ligand>
</feature>
<dbReference type="FunFam" id="3.40.50.300:FF:000106">
    <property type="entry name" value="Adenylate kinase mitochondrial"/>
    <property type="match status" value="1"/>
</dbReference>
<feature type="binding site" evidence="5">
    <location>
        <position position="199"/>
    </location>
    <ligand>
        <name>ATP</name>
        <dbReference type="ChEBI" id="CHEBI:30616"/>
    </ligand>
</feature>
<dbReference type="PROSITE" id="PS00113">
    <property type="entry name" value="ADENYLATE_KINASE"/>
    <property type="match status" value="1"/>
</dbReference>
<dbReference type="GO" id="GO:0005737">
    <property type="term" value="C:cytoplasm"/>
    <property type="evidence" value="ECO:0007669"/>
    <property type="project" value="UniProtKB-SubCell"/>
</dbReference>
<dbReference type="PRINTS" id="PR00094">
    <property type="entry name" value="ADENYLTKNASE"/>
</dbReference>
<feature type="binding site" evidence="5">
    <location>
        <position position="160"/>
    </location>
    <ligand>
        <name>AMP</name>
        <dbReference type="ChEBI" id="CHEBI:456215"/>
    </ligand>
</feature>
<dbReference type="InterPro" id="IPR027417">
    <property type="entry name" value="P-loop_NTPase"/>
</dbReference>
<feature type="binding site" evidence="5">
    <location>
        <position position="171"/>
    </location>
    <ligand>
        <name>AMP</name>
        <dbReference type="ChEBI" id="CHEBI:456215"/>
    </ligand>
</feature>
<dbReference type="GO" id="GO:0044209">
    <property type="term" value="P:AMP salvage"/>
    <property type="evidence" value="ECO:0007669"/>
    <property type="project" value="UniProtKB-UniRule"/>
</dbReference>
<dbReference type="EMBL" id="CAAHFG010000003">
    <property type="protein sequence ID" value="VGO15783.1"/>
    <property type="molecule type" value="Genomic_DNA"/>
</dbReference>
<dbReference type="InterPro" id="IPR000850">
    <property type="entry name" value="Adenylat/UMP-CMP_kin"/>
</dbReference>
<comment type="similarity">
    <text evidence="5 6">Belongs to the adenylate kinase family.</text>
</comment>
<comment type="subcellular location">
    <subcellularLocation>
        <location evidence="5 7">Cytoplasm</location>
    </subcellularLocation>
</comment>
<comment type="subunit">
    <text evidence="5 7">Monomer.</text>
</comment>
<dbReference type="NCBIfam" id="NF011100">
    <property type="entry name" value="PRK14527.1"/>
    <property type="match status" value="1"/>
</dbReference>
<dbReference type="Gene3D" id="3.40.50.300">
    <property type="entry name" value="P-loop containing nucleotide triphosphate hydrolases"/>
    <property type="match status" value="1"/>
</dbReference>
<evidence type="ECO:0000256" key="1">
    <source>
        <dbReference type="ARBA" id="ARBA00022679"/>
    </source>
</evidence>
<proteinExistence type="inferred from homology"/>
<evidence type="ECO:0000256" key="5">
    <source>
        <dbReference type="HAMAP-Rule" id="MF_00235"/>
    </source>
</evidence>
<evidence type="ECO:0000256" key="4">
    <source>
        <dbReference type="ARBA" id="ARBA00022777"/>
    </source>
</evidence>
<feature type="binding site" evidence="5">
    <location>
        <begin position="57"/>
        <end position="59"/>
    </location>
    <ligand>
        <name>AMP</name>
        <dbReference type="ChEBI" id="CHEBI:456215"/>
    </ligand>
</feature>
<feature type="region of interest" description="LID" evidence="5">
    <location>
        <begin position="126"/>
        <end position="163"/>
    </location>
</feature>
<comment type="pathway">
    <text evidence="5">Purine metabolism; AMP biosynthesis via salvage pathway; AMP from ADP: step 1/1.</text>
</comment>
<protein>
    <recommendedName>
        <fullName evidence="5 7">Adenylate kinase</fullName>
        <shortName evidence="5">AK</shortName>
        <ecNumber evidence="5 7">2.7.4.3</ecNumber>
    </recommendedName>
    <alternativeName>
        <fullName evidence="5">ATP-AMP transphosphorylase</fullName>
    </alternativeName>
    <alternativeName>
        <fullName evidence="5">ATP:AMP phosphotransferase</fullName>
    </alternativeName>
    <alternativeName>
        <fullName evidence="5">Adenylate monophosphate kinase</fullName>
    </alternativeName>
</protein>